<keyword evidence="3" id="KW-1003">Cell membrane</keyword>
<feature type="transmembrane region" description="Helical" evidence="7">
    <location>
        <begin position="120"/>
        <end position="141"/>
    </location>
</feature>
<feature type="transmembrane region" description="Helical" evidence="7">
    <location>
        <begin position="162"/>
        <end position="184"/>
    </location>
</feature>
<feature type="transmembrane region" description="Helical" evidence="7">
    <location>
        <begin position="241"/>
        <end position="262"/>
    </location>
</feature>
<dbReference type="CDD" id="cd06173">
    <property type="entry name" value="MFS_MefA_like"/>
    <property type="match status" value="1"/>
</dbReference>
<evidence type="ECO:0000256" key="3">
    <source>
        <dbReference type="ARBA" id="ARBA00022475"/>
    </source>
</evidence>
<proteinExistence type="predicted"/>
<dbReference type="Gene3D" id="1.20.1250.20">
    <property type="entry name" value="MFS general substrate transporter like domains"/>
    <property type="match status" value="1"/>
</dbReference>
<keyword evidence="10" id="KW-1185">Reference proteome</keyword>
<feature type="transmembrane region" description="Helical" evidence="7">
    <location>
        <begin position="369"/>
        <end position="387"/>
    </location>
</feature>
<keyword evidence="6 7" id="KW-0472">Membrane</keyword>
<dbReference type="InterPro" id="IPR020846">
    <property type="entry name" value="MFS_dom"/>
</dbReference>
<dbReference type="InterPro" id="IPR036259">
    <property type="entry name" value="MFS_trans_sf"/>
</dbReference>
<dbReference type="InterPro" id="IPR011701">
    <property type="entry name" value="MFS"/>
</dbReference>
<organism evidence="9 10">
    <name type="scientific">Paenibacillus gansuensis</name>
    <dbReference type="NCBI Taxonomy" id="306542"/>
    <lineage>
        <taxon>Bacteria</taxon>
        <taxon>Bacillati</taxon>
        <taxon>Bacillota</taxon>
        <taxon>Bacilli</taxon>
        <taxon>Bacillales</taxon>
        <taxon>Paenibacillaceae</taxon>
        <taxon>Paenibacillus</taxon>
    </lineage>
</organism>
<dbReference type="Pfam" id="PF07690">
    <property type="entry name" value="MFS_1"/>
    <property type="match status" value="1"/>
</dbReference>
<feature type="transmembrane region" description="Helical" evidence="7">
    <location>
        <begin position="27"/>
        <end position="47"/>
    </location>
</feature>
<protein>
    <submittedName>
        <fullName evidence="9">MFS transporter</fullName>
    </submittedName>
</protein>
<dbReference type="RefSeq" id="WP_377606629.1">
    <property type="nucleotide sequence ID" value="NZ_JBHUME010000015.1"/>
</dbReference>
<dbReference type="PANTHER" id="PTHR23513:SF6">
    <property type="entry name" value="MAJOR FACILITATOR SUPERFAMILY ASSOCIATED DOMAIN-CONTAINING PROTEIN"/>
    <property type="match status" value="1"/>
</dbReference>
<evidence type="ECO:0000256" key="2">
    <source>
        <dbReference type="ARBA" id="ARBA00022448"/>
    </source>
</evidence>
<dbReference type="EMBL" id="JBHUME010000015">
    <property type="protein sequence ID" value="MFD2615093.1"/>
    <property type="molecule type" value="Genomic_DNA"/>
</dbReference>
<feature type="transmembrane region" description="Helical" evidence="7">
    <location>
        <begin position="94"/>
        <end position="114"/>
    </location>
</feature>
<dbReference type="PANTHER" id="PTHR23513">
    <property type="entry name" value="INTEGRAL MEMBRANE EFFLUX PROTEIN-RELATED"/>
    <property type="match status" value="1"/>
</dbReference>
<feature type="transmembrane region" description="Helical" evidence="7">
    <location>
        <begin position="300"/>
        <end position="320"/>
    </location>
</feature>
<feature type="transmembrane region" description="Helical" evidence="7">
    <location>
        <begin position="190"/>
        <end position="207"/>
    </location>
</feature>
<feature type="transmembrane region" description="Helical" evidence="7">
    <location>
        <begin position="67"/>
        <end position="87"/>
    </location>
</feature>
<keyword evidence="4 7" id="KW-0812">Transmembrane</keyword>
<evidence type="ECO:0000256" key="6">
    <source>
        <dbReference type="ARBA" id="ARBA00023136"/>
    </source>
</evidence>
<keyword evidence="5 7" id="KW-1133">Transmembrane helix</keyword>
<dbReference type="SUPFAM" id="SSF103473">
    <property type="entry name" value="MFS general substrate transporter"/>
    <property type="match status" value="1"/>
</dbReference>
<feature type="transmembrane region" description="Helical" evidence="7">
    <location>
        <begin position="393"/>
        <end position="414"/>
    </location>
</feature>
<evidence type="ECO:0000313" key="9">
    <source>
        <dbReference type="EMBL" id="MFD2615093.1"/>
    </source>
</evidence>
<accession>A0ABW5PK29</accession>
<feature type="transmembrane region" description="Helical" evidence="7">
    <location>
        <begin position="326"/>
        <end position="348"/>
    </location>
</feature>
<comment type="subcellular location">
    <subcellularLocation>
        <location evidence="1">Cell membrane</location>
        <topology evidence="1">Multi-pass membrane protein</topology>
    </subcellularLocation>
</comment>
<evidence type="ECO:0000256" key="7">
    <source>
        <dbReference type="SAM" id="Phobius"/>
    </source>
</evidence>
<comment type="caution">
    <text evidence="9">The sequence shown here is derived from an EMBL/GenBank/DDBJ whole genome shotgun (WGS) entry which is preliminary data.</text>
</comment>
<sequence length="418" mass="45940">MDAAIQQSSDTSANRQRNKGMRPLRRLNSFAILLLSSILLTFGNKIYELVLPLLMYELTHSSVAMAQMRTAELLPNFFFAVFIGVIVDRVNKKTWVISMVGAQAVLLIALVLLVRSGSPYFFLYYLIGFLLMTFNYGYFNAQMSLTKLAVPGQQLTQANAKFSLVDTFFGVMGPALSGLILMLAHLYDGLLMTAAAYLICVLLLFQLRLNQGQDARVTHGTMWEDLREGWKAFRANRLMGTMTLFIMGLNCTMTVVGTTLIFYAKDDLHLSDSLLALVLSVSGVGGLAASLFVGRLRTKFGIGVLFGCSALVNGLSYLGMFASSNVYMLLPALLANGFAMTVYAVCANTFRHEQTPVHLIGRISGITGMLYRVGMPVAMMISGYMIQDLGASSVFIASAAFNLVLFALLLRTALWRTR</sequence>
<evidence type="ECO:0000313" key="10">
    <source>
        <dbReference type="Proteomes" id="UP001597541"/>
    </source>
</evidence>
<dbReference type="Proteomes" id="UP001597541">
    <property type="component" value="Unassembled WGS sequence"/>
</dbReference>
<keyword evidence="2" id="KW-0813">Transport</keyword>
<evidence type="ECO:0000256" key="1">
    <source>
        <dbReference type="ARBA" id="ARBA00004651"/>
    </source>
</evidence>
<gene>
    <name evidence="9" type="ORF">ACFSUF_21985</name>
</gene>
<feature type="transmembrane region" description="Helical" evidence="7">
    <location>
        <begin position="274"/>
        <end position="293"/>
    </location>
</feature>
<evidence type="ECO:0000256" key="4">
    <source>
        <dbReference type="ARBA" id="ARBA00022692"/>
    </source>
</evidence>
<reference evidence="10" key="1">
    <citation type="journal article" date="2019" name="Int. J. Syst. Evol. Microbiol.">
        <title>The Global Catalogue of Microorganisms (GCM) 10K type strain sequencing project: providing services to taxonomists for standard genome sequencing and annotation.</title>
        <authorList>
            <consortium name="The Broad Institute Genomics Platform"/>
            <consortium name="The Broad Institute Genome Sequencing Center for Infectious Disease"/>
            <person name="Wu L."/>
            <person name="Ma J."/>
        </authorList>
    </citation>
    <scope>NUCLEOTIDE SEQUENCE [LARGE SCALE GENOMIC DNA]</scope>
    <source>
        <strain evidence="10">KCTC 3950</strain>
    </source>
</reference>
<dbReference type="PROSITE" id="PS50850">
    <property type="entry name" value="MFS"/>
    <property type="match status" value="1"/>
</dbReference>
<evidence type="ECO:0000259" key="8">
    <source>
        <dbReference type="PROSITE" id="PS50850"/>
    </source>
</evidence>
<evidence type="ECO:0000256" key="5">
    <source>
        <dbReference type="ARBA" id="ARBA00022989"/>
    </source>
</evidence>
<feature type="domain" description="Major facilitator superfamily (MFS) profile" evidence="8">
    <location>
        <begin position="236"/>
        <end position="418"/>
    </location>
</feature>
<name>A0ABW5PK29_9BACL</name>